<dbReference type="InterPro" id="IPR058625">
    <property type="entry name" value="MdtA-like_BSH"/>
</dbReference>
<gene>
    <name evidence="8" type="ORF">N4T56_08340</name>
</gene>
<dbReference type="InterPro" id="IPR058624">
    <property type="entry name" value="MdtA-like_HH"/>
</dbReference>
<reference evidence="8" key="1">
    <citation type="submission" date="2022-09" db="EMBL/GenBank/DDBJ databases">
        <title>Shewanella sp. KJ10-1 sp.nov, isolated from marine algae.</title>
        <authorList>
            <person name="Butt M."/>
            <person name="Lee J.K."/>
            <person name="Kim J.M."/>
            <person name="Choi D.G."/>
        </authorList>
    </citation>
    <scope>NUCLEOTIDE SEQUENCE</scope>
    <source>
        <strain evidence="8">KJ10-1</strain>
    </source>
</reference>
<dbReference type="Gene3D" id="2.40.50.100">
    <property type="match status" value="1"/>
</dbReference>
<accession>A0ABT2P5G0</accession>
<dbReference type="InterPro" id="IPR058626">
    <property type="entry name" value="MdtA-like_b-barrel"/>
</dbReference>
<name>A0ABT2P5G0_9GAMM</name>
<evidence type="ECO:0000259" key="5">
    <source>
        <dbReference type="Pfam" id="PF25917"/>
    </source>
</evidence>
<evidence type="ECO:0000256" key="1">
    <source>
        <dbReference type="ARBA" id="ARBA00004519"/>
    </source>
</evidence>
<dbReference type="Pfam" id="PF25917">
    <property type="entry name" value="BSH_RND"/>
    <property type="match status" value="1"/>
</dbReference>
<comment type="subcellular location">
    <subcellularLocation>
        <location evidence="1">Cell inner membrane</location>
        <topology evidence="1">Lipid-anchor</topology>
    </subcellularLocation>
</comment>
<dbReference type="Gene3D" id="2.40.420.20">
    <property type="match status" value="1"/>
</dbReference>
<feature type="domain" description="Multidrug resistance protein MdtA-like C-terminal permuted SH3" evidence="7">
    <location>
        <begin position="302"/>
        <end position="361"/>
    </location>
</feature>
<feature type="signal peptide" evidence="3">
    <location>
        <begin position="1"/>
        <end position="21"/>
    </location>
</feature>
<dbReference type="Gene3D" id="2.40.30.170">
    <property type="match status" value="1"/>
</dbReference>
<dbReference type="Gene3D" id="1.10.287.470">
    <property type="entry name" value="Helix hairpin bin"/>
    <property type="match status" value="1"/>
</dbReference>
<dbReference type="NCBIfam" id="TIGR01730">
    <property type="entry name" value="RND_mfp"/>
    <property type="match status" value="1"/>
</dbReference>
<dbReference type="Proteomes" id="UP001431192">
    <property type="component" value="Unassembled WGS sequence"/>
</dbReference>
<evidence type="ECO:0000313" key="8">
    <source>
        <dbReference type="EMBL" id="MCT8986486.1"/>
    </source>
</evidence>
<organism evidence="8 9">
    <name type="scientific">Shewanella phaeophyticola</name>
    <dbReference type="NCBI Taxonomy" id="2978345"/>
    <lineage>
        <taxon>Bacteria</taxon>
        <taxon>Pseudomonadati</taxon>
        <taxon>Pseudomonadota</taxon>
        <taxon>Gammaproteobacteria</taxon>
        <taxon>Alteromonadales</taxon>
        <taxon>Shewanellaceae</taxon>
        <taxon>Shewanella</taxon>
    </lineage>
</organism>
<evidence type="ECO:0000259" key="4">
    <source>
        <dbReference type="Pfam" id="PF25876"/>
    </source>
</evidence>
<dbReference type="InterPro" id="IPR006143">
    <property type="entry name" value="RND_pump_MFP"/>
</dbReference>
<dbReference type="EMBL" id="JAODOQ010000001">
    <property type="protein sequence ID" value="MCT8986486.1"/>
    <property type="molecule type" value="Genomic_DNA"/>
</dbReference>
<sequence>MLKLNVSKLSLLLLVTFAISACSDQTQSDIRPAQDIHVDTLSLSHTSLRLNTELPGRITAFNEAEVRPQITGIVKSRLYKQGSYVNEGDVLFQIDPTTYQSTVNSAQAELKKALASEQSTKKAYLRYQALMKKSLTSQELLDDAESNYLQAQAEVAIRQAELDYANIELSYTQIKAPISGYAGFSQVSEGSLLTSGQSNYLTTIIQTNNVYVDMQQSSVSLYKLRQEFTNVRGTHPTIPVTITLEDGTLYQHTGKLEFADTRADNSTGSVTLRAIIPNPDNSLLAGMYVRASISMPEQRDYLVVPQSVVVRSQSGLPSVFIVDQDNKIIKKSVELGSEVGNGWVVKTGLNVGDNVVVNNLNKLKNNQMVVVDSQAEQSGDTATADAHSISQG</sequence>
<keyword evidence="3" id="KW-0732">Signal</keyword>
<feature type="domain" description="Multidrug resistance protein MdtA-like alpha-helical hairpin" evidence="4">
    <location>
        <begin position="103"/>
        <end position="172"/>
    </location>
</feature>
<evidence type="ECO:0000259" key="6">
    <source>
        <dbReference type="Pfam" id="PF25944"/>
    </source>
</evidence>
<evidence type="ECO:0000313" key="9">
    <source>
        <dbReference type="Proteomes" id="UP001431192"/>
    </source>
</evidence>
<proteinExistence type="inferred from homology"/>
<dbReference type="Pfam" id="PF25944">
    <property type="entry name" value="Beta-barrel_RND"/>
    <property type="match status" value="1"/>
</dbReference>
<comment type="caution">
    <text evidence="8">The sequence shown here is derived from an EMBL/GenBank/DDBJ whole genome shotgun (WGS) entry which is preliminary data.</text>
</comment>
<feature type="chain" id="PRO_5045488682" evidence="3">
    <location>
        <begin position="22"/>
        <end position="392"/>
    </location>
</feature>
<feature type="domain" description="Multidrug resistance protein MdtA-like barrel-sandwich hybrid" evidence="5">
    <location>
        <begin position="62"/>
        <end position="204"/>
    </location>
</feature>
<dbReference type="PROSITE" id="PS51257">
    <property type="entry name" value="PROKAR_LIPOPROTEIN"/>
    <property type="match status" value="1"/>
</dbReference>
<dbReference type="RefSeq" id="WP_261732881.1">
    <property type="nucleotide sequence ID" value="NZ_JAODOQ010000001.1"/>
</dbReference>
<feature type="domain" description="Multidrug resistance protein MdtA-like beta-barrel" evidence="6">
    <location>
        <begin position="210"/>
        <end position="294"/>
    </location>
</feature>
<evidence type="ECO:0000259" key="7">
    <source>
        <dbReference type="Pfam" id="PF25967"/>
    </source>
</evidence>
<comment type="similarity">
    <text evidence="2">Belongs to the membrane fusion protein (MFP) (TC 8.A.1) family.</text>
</comment>
<dbReference type="InterPro" id="IPR058627">
    <property type="entry name" value="MdtA-like_C"/>
</dbReference>
<dbReference type="Pfam" id="PF25876">
    <property type="entry name" value="HH_MFP_RND"/>
    <property type="match status" value="1"/>
</dbReference>
<evidence type="ECO:0000256" key="3">
    <source>
        <dbReference type="SAM" id="SignalP"/>
    </source>
</evidence>
<keyword evidence="9" id="KW-1185">Reference proteome</keyword>
<dbReference type="Pfam" id="PF25967">
    <property type="entry name" value="RND-MFP_C"/>
    <property type="match status" value="1"/>
</dbReference>
<dbReference type="PANTHER" id="PTHR30158">
    <property type="entry name" value="ACRA/E-RELATED COMPONENT OF DRUG EFFLUX TRANSPORTER"/>
    <property type="match status" value="1"/>
</dbReference>
<dbReference type="SUPFAM" id="SSF111369">
    <property type="entry name" value="HlyD-like secretion proteins"/>
    <property type="match status" value="1"/>
</dbReference>
<evidence type="ECO:0000256" key="2">
    <source>
        <dbReference type="ARBA" id="ARBA00009477"/>
    </source>
</evidence>
<protein>
    <submittedName>
        <fullName evidence="8">Efflux RND transporter periplasmic adaptor subunit</fullName>
    </submittedName>
</protein>
<dbReference type="PANTHER" id="PTHR30158:SF3">
    <property type="entry name" value="MULTIDRUG EFFLUX PUMP SUBUNIT ACRA-RELATED"/>
    <property type="match status" value="1"/>
</dbReference>